<dbReference type="Proteomes" id="UP000198384">
    <property type="component" value="Unassembled WGS sequence"/>
</dbReference>
<dbReference type="EMBL" id="FZNT01000013">
    <property type="protein sequence ID" value="SNR78522.1"/>
    <property type="molecule type" value="Genomic_DNA"/>
</dbReference>
<dbReference type="PANTHER" id="PTHR43135">
    <property type="entry name" value="ALPHA-D-RIBOSE 1-METHYLPHOSPHONATE 5-TRIPHOSPHATE DIPHOSPHATASE"/>
    <property type="match status" value="1"/>
</dbReference>
<evidence type="ECO:0000256" key="1">
    <source>
        <dbReference type="SAM" id="Phobius"/>
    </source>
</evidence>
<feature type="domain" description="Amidohydrolase-related" evidence="2">
    <location>
        <begin position="344"/>
        <end position="442"/>
    </location>
</feature>
<name>A0A238Z5Q5_9FLAO</name>
<gene>
    <name evidence="3" type="ORF">SAMN06265371_11345</name>
</gene>
<evidence type="ECO:0000313" key="3">
    <source>
        <dbReference type="EMBL" id="SNR78522.1"/>
    </source>
</evidence>
<dbReference type="RefSeq" id="WP_089382945.1">
    <property type="nucleotide sequence ID" value="NZ_FZNT01000013.1"/>
</dbReference>
<dbReference type="SUPFAM" id="SSF51338">
    <property type="entry name" value="Composite domain of metallo-dependent hydrolases"/>
    <property type="match status" value="1"/>
</dbReference>
<evidence type="ECO:0000259" key="2">
    <source>
        <dbReference type="Pfam" id="PF01979"/>
    </source>
</evidence>
<dbReference type="SUPFAM" id="SSF51556">
    <property type="entry name" value="Metallo-dependent hydrolases"/>
    <property type="match status" value="1"/>
</dbReference>
<dbReference type="GO" id="GO:0016810">
    <property type="term" value="F:hydrolase activity, acting on carbon-nitrogen (but not peptide) bonds"/>
    <property type="evidence" value="ECO:0007669"/>
    <property type="project" value="InterPro"/>
</dbReference>
<dbReference type="AlphaFoldDB" id="A0A238Z5Q5"/>
<dbReference type="Gene3D" id="1.20.58.520">
    <property type="entry name" value="Amidohydrolase"/>
    <property type="match status" value="1"/>
</dbReference>
<dbReference type="Gene3D" id="3.40.50.10910">
    <property type="entry name" value="Amidohydrolase"/>
    <property type="match status" value="1"/>
</dbReference>
<keyword evidence="1" id="KW-0472">Membrane</keyword>
<feature type="transmembrane region" description="Helical" evidence="1">
    <location>
        <begin position="7"/>
        <end position="28"/>
    </location>
</feature>
<proteinExistence type="predicted"/>
<dbReference type="OrthoDB" id="9797498at2"/>
<accession>A0A238Z5Q5</accession>
<keyword evidence="4" id="KW-1185">Reference proteome</keyword>
<keyword evidence="1" id="KW-1133">Transmembrane helix</keyword>
<dbReference type="Gene3D" id="3.30.110.90">
    <property type="entry name" value="Amidohydrolase"/>
    <property type="match status" value="1"/>
</dbReference>
<dbReference type="PANTHER" id="PTHR43135:SF3">
    <property type="entry name" value="ALPHA-D-RIBOSE 1-METHYLPHOSPHONATE 5-TRIPHOSPHATE DIPHOSPHATASE"/>
    <property type="match status" value="1"/>
</dbReference>
<dbReference type="Gene3D" id="2.30.40.10">
    <property type="entry name" value="Urease, subunit C, domain 1"/>
    <property type="match status" value="1"/>
</dbReference>
<dbReference type="InterPro" id="IPR051781">
    <property type="entry name" value="Metallo-dep_Hydrolase"/>
</dbReference>
<dbReference type="InterPro" id="IPR032466">
    <property type="entry name" value="Metal_Hydrolase"/>
</dbReference>
<dbReference type="InterPro" id="IPR011059">
    <property type="entry name" value="Metal-dep_hydrolase_composite"/>
</dbReference>
<dbReference type="Pfam" id="PF01979">
    <property type="entry name" value="Amidohydro_1"/>
    <property type="match status" value="1"/>
</dbReference>
<reference evidence="3 4" key="1">
    <citation type="submission" date="2017-06" db="EMBL/GenBank/DDBJ databases">
        <authorList>
            <person name="Kim H.J."/>
            <person name="Triplett B.A."/>
        </authorList>
    </citation>
    <scope>NUCLEOTIDE SEQUENCE [LARGE SCALE GENOMIC DNA]</scope>
    <source>
        <strain evidence="3 4">DSM 29150</strain>
    </source>
</reference>
<protein>
    <submittedName>
        <fullName evidence="3">Imidazolonepropionase</fullName>
    </submittedName>
</protein>
<keyword evidence="1" id="KW-0812">Transmembrane</keyword>
<organism evidence="3 4">
    <name type="scientific">Lutibacter agarilyticus</name>
    <dbReference type="NCBI Taxonomy" id="1109740"/>
    <lineage>
        <taxon>Bacteria</taxon>
        <taxon>Pseudomonadati</taxon>
        <taxon>Bacteroidota</taxon>
        <taxon>Flavobacteriia</taxon>
        <taxon>Flavobacteriales</taxon>
        <taxon>Flavobacteriaceae</taxon>
        <taxon>Lutibacter</taxon>
    </lineage>
</organism>
<dbReference type="InterPro" id="IPR006680">
    <property type="entry name" value="Amidohydro-rel"/>
</dbReference>
<evidence type="ECO:0000313" key="4">
    <source>
        <dbReference type="Proteomes" id="UP000198384"/>
    </source>
</evidence>
<sequence>MKYLKRIIKIISALLLTLTIVVIVFLIVDVYNTAYLKIKNNPSLHETSYLITNINIVPMSKDTILAHKTIWVKNGIIENIADSIQVEGIEIIDGENKFLSPGLIDMHTHLWDKQELGLYLANSVTTIRNLWGYPMHLRIKKALNDENIIGPLLYTSGPKLTGEKDLGDDKVQVSTPEDSKRLVISYKKRGFDFIKTYAGLPENIENAILEQSILSNISIVSHPSREIPYLDQFQPQISSIEHVEEIVQQALEYKLDSLKLDTIIQKFVSTQKSFCPTLTGYYKIFEMLELGEDVLTSDPAYYVNPLMQKFDSKVQYDRWANEKENNSSIKTDIYAQHQFHLYIIKRMNEAGVNIICGTDAGIGITAPGYSIHQELAFYKEAGLSNYDVLKTATINPTKTHKELEQIGSIEKGKLANFILTSKNPLEDLSVLNNPEWVMVKGRKIDKILLNELTENALDRNNLVVTGLRYAEYLFIEK</sequence>